<dbReference type="CDD" id="cd06848">
    <property type="entry name" value="GCS_H"/>
    <property type="match status" value="1"/>
</dbReference>
<feature type="transmembrane region" description="Helical" evidence="2">
    <location>
        <begin position="332"/>
        <end position="354"/>
    </location>
</feature>
<dbReference type="EMBL" id="AP018694">
    <property type="protein sequence ID" value="BBE19792.1"/>
    <property type="molecule type" value="Genomic_DNA"/>
</dbReference>
<dbReference type="KEGG" id="anf:AQPE_3980"/>
<feature type="chain" id="PRO_5024284508" evidence="3">
    <location>
        <begin position="22"/>
        <end position="563"/>
    </location>
</feature>
<dbReference type="Proteomes" id="UP001193389">
    <property type="component" value="Chromosome"/>
</dbReference>
<dbReference type="GO" id="GO:0009249">
    <property type="term" value="P:protein lipoylation"/>
    <property type="evidence" value="ECO:0007669"/>
    <property type="project" value="TreeGrafter"/>
</dbReference>
<dbReference type="InterPro" id="IPR033753">
    <property type="entry name" value="GCV_H/Fam206"/>
</dbReference>
<reference evidence="5" key="1">
    <citation type="journal article" date="2020" name="Int. J. Syst. Evol. Microbiol.">
        <title>Aquipluma nitroreducens gen. nov. sp. nov., a novel facultatively anaerobic bacterium isolated from a freshwater lake.</title>
        <authorList>
            <person name="Watanabe M."/>
            <person name="Kojima H."/>
            <person name="Fukui M."/>
        </authorList>
    </citation>
    <scope>NUCLEOTIDE SEQUENCE</scope>
    <source>
        <strain evidence="5">MeG22</strain>
    </source>
</reference>
<keyword evidence="2" id="KW-0472">Membrane</keyword>
<dbReference type="PANTHER" id="PTHR11715">
    <property type="entry name" value="GLYCINE CLEAVAGE SYSTEM H PROTEIN"/>
    <property type="match status" value="1"/>
</dbReference>
<feature type="domain" description="PBP" evidence="4">
    <location>
        <begin position="29"/>
        <end position="288"/>
    </location>
</feature>
<dbReference type="GO" id="GO:0005829">
    <property type="term" value="C:cytosol"/>
    <property type="evidence" value="ECO:0007669"/>
    <property type="project" value="TreeGrafter"/>
</dbReference>
<keyword evidence="6" id="KW-1185">Reference proteome</keyword>
<keyword evidence="2" id="KW-0812">Transmembrane</keyword>
<gene>
    <name evidence="5" type="ORF">AQPE_3980</name>
</gene>
<dbReference type="InterPro" id="IPR011053">
    <property type="entry name" value="Single_hybrid_motif"/>
</dbReference>
<dbReference type="PANTHER" id="PTHR11715:SF3">
    <property type="entry name" value="GLYCINE CLEAVAGE SYSTEM H PROTEIN-RELATED"/>
    <property type="match status" value="1"/>
</dbReference>
<keyword evidence="2" id="KW-1133">Transmembrane helix</keyword>
<accession>A0A5K7SDV4</accession>
<dbReference type="SUPFAM" id="SSF51230">
    <property type="entry name" value="Single hybrid motif"/>
    <property type="match status" value="1"/>
</dbReference>
<dbReference type="AlphaFoldDB" id="A0A5K7SDV4"/>
<dbReference type="Pfam" id="PF12849">
    <property type="entry name" value="PBP_like_2"/>
    <property type="match status" value="1"/>
</dbReference>
<dbReference type="InterPro" id="IPR002930">
    <property type="entry name" value="GCV_H"/>
</dbReference>
<dbReference type="GO" id="GO:0005960">
    <property type="term" value="C:glycine cleavage complex"/>
    <property type="evidence" value="ECO:0007669"/>
    <property type="project" value="InterPro"/>
</dbReference>
<evidence type="ECO:0000256" key="3">
    <source>
        <dbReference type="SAM" id="SignalP"/>
    </source>
</evidence>
<evidence type="ECO:0000256" key="1">
    <source>
        <dbReference type="ARBA" id="ARBA00022823"/>
    </source>
</evidence>
<proteinExistence type="predicted"/>
<dbReference type="SUPFAM" id="SSF53850">
    <property type="entry name" value="Periplasmic binding protein-like II"/>
    <property type="match status" value="1"/>
</dbReference>
<dbReference type="Pfam" id="PF01597">
    <property type="entry name" value="GCV_H"/>
    <property type="match status" value="1"/>
</dbReference>
<evidence type="ECO:0000256" key="2">
    <source>
        <dbReference type="SAM" id="Phobius"/>
    </source>
</evidence>
<evidence type="ECO:0000313" key="5">
    <source>
        <dbReference type="EMBL" id="BBE19792.1"/>
    </source>
</evidence>
<evidence type="ECO:0000313" key="6">
    <source>
        <dbReference type="Proteomes" id="UP001193389"/>
    </source>
</evidence>
<dbReference type="RefSeq" id="WP_318348007.1">
    <property type="nucleotide sequence ID" value="NZ_AP018694.1"/>
</dbReference>
<sequence>MKTRIFLIVAFLLLNCLYSKSKEASSGGSDSLSGSINVTTSPELYDLTMKWANEYSRLNPTQKITVSKASENTVSEIISSGELGIVSEEFYHKLNNSSTRSMVVGRDVIVPVMSSKNPLLNEICLKGITTKDLSQIISNPENKSWGDLIGGAQKTPIHFYTANDQSAVSVLRSLQNLHQPFSTGIQTAGTAEMILAIQNDPNALGFFNLTQIADPNNKNLLEGLRFVPIDKNGNGKIDYMENIYTDIESFSRGVWIGKYPKALTSNIYSVSSSNPNNTSEVAFLKWVLTDGQSFLNENGYSNLVYNERLAQLGKFGQPDLYATVPVERTSSLLSVLLLILVFIVITGVVVELVFRAFRKRSKASHDFKPVSMGVFNEESVIIPKGLYFGKTHSWAFMKKNGSVKIGIDDFLQHITGTITRVELKRAGETVKKGELLMSIIRKGKLLNIYSPISGTITEVNENLEYNSSLLNSSPYSEGWVYLIEPLNWGLEIQYLLIAEKYKEALKDEFARLKDFFTSLIKANSLDFAYVTMQDGGELTDNPLAELEPEVWDDFQTKFIDASK</sequence>
<dbReference type="Gene3D" id="3.40.190.10">
    <property type="entry name" value="Periplasmic binding protein-like II"/>
    <property type="match status" value="2"/>
</dbReference>
<evidence type="ECO:0000259" key="4">
    <source>
        <dbReference type="Pfam" id="PF12849"/>
    </source>
</evidence>
<name>A0A5K7SDV4_9BACT</name>
<dbReference type="GO" id="GO:0019464">
    <property type="term" value="P:glycine decarboxylation via glycine cleavage system"/>
    <property type="evidence" value="ECO:0007669"/>
    <property type="project" value="InterPro"/>
</dbReference>
<organism evidence="5 6">
    <name type="scientific">Aquipluma nitroreducens</name>
    <dbReference type="NCBI Taxonomy" id="2010828"/>
    <lineage>
        <taxon>Bacteria</taxon>
        <taxon>Pseudomonadati</taxon>
        <taxon>Bacteroidota</taxon>
        <taxon>Bacteroidia</taxon>
        <taxon>Marinilabiliales</taxon>
        <taxon>Prolixibacteraceae</taxon>
        <taxon>Aquipluma</taxon>
    </lineage>
</organism>
<protein>
    <submittedName>
        <fullName evidence="5">Glycine cleavage system H protein</fullName>
    </submittedName>
</protein>
<dbReference type="InterPro" id="IPR024370">
    <property type="entry name" value="PBP_domain"/>
</dbReference>
<dbReference type="Gene3D" id="2.40.50.100">
    <property type="match status" value="1"/>
</dbReference>
<feature type="signal peptide" evidence="3">
    <location>
        <begin position="1"/>
        <end position="21"/>
    </location>
</feature>
<keyword evidence="3" id="KW-0732">Signal</keyword>
<keyword evidence="1" id="KW-0450">Lipoyl</keyword>